<dbReference type="InterPro" id="IPR021136">
    <property type="entry name" value="Flagellar_hook_control-like_C"/>
</dbReference>
<protein>
    <recommendedName>
        <fullName evidence="2">Flagellar hook-length control protein-like C-terminal domain-containing protein</fullName>
    </recommendedName>
</protein>
<evidence type="ECO:0000256" key="1">
    <source>
        <dbReference type="SAM" id="MobiDB-lite"/>
    </source>
</evidence>
<reference evidence="3 4" key="1">
    <citation type="journal article" date="2018" name="Plant Biotechnol. Rep.">
        <title>Diversity and antifungal activity of endophytic bacteria associated with Panax ginseng seedlings.</title>
        <authorList>
            <person name="Park J.M."/>
            <person name="Hong C.E."/>
            <person name="Jo S.H."/>
        </authorList>
    </citation>
    <scope>NUCLEOTIDE SEQUENCE [LARGE SCALE GENOMIC DNA]</scope>
    <source>
        <strain evidence="3 4">PgKB38</strain>
    </source>
</reference>
<name>A0A5M9IXQ8_9PSED</name>
<feature type="compositionally biased region" description="Basic and acidic residues" evidence="1">
    <location>
        <begin position="446"/>
        <end position="467"/>
    </location>
</feature>
<gene>
    <name evidence="3" type="ORF">FX985_01630</name>
</gene>
<evidence type="ECO:0000313" key="4">
    <source>
        <dbReference type="Proteomes" id="UP000323425"/>
    </source>
</evidence>
<dbReference type="Gene3D" id="3.30.750.140">
    <property type="match status" value="1"/>
</dbReference>
<dbReference type="Pfam" id="PF02120">
    <property type="entry name" value="Flg_hook"/>
    <property type="match status" value="1"/>
</dbReference>
<evidence type="ECO:0000259" key="2">
    <source>
        <dbReference type="Pfam" id="PF02120"/>
    </source>
</evidence>
<organism evidence="3 4">
    <name type="scientific">Pseudomonas extremaustralis</name>
    <dbReference type="NCBI Taxonomy" id="359110"/>
    <lineage>
        <taxon>Bacteria</taxon>
        <taxon>Pseudomonadati</taxon>
        <taxon>Pseudomonadota</taxon>
        <taxon>Gammaproteobacteria</taxon>
        <taxon>Pseudomonadales</taxon>
        <taxon>Pseudomonadaceae</taxon>
        <taxon>Pseudomonas</taxon>
    </lineage>
</organism>
<dbReference type="EMBL" id="VTFH01000001">
    <property type="protein sequence ID" value="KAA8561578.1"/>
    <property type="molecule type" value="Genomic_DNA"/>
</dbReference>
<proteinExistence type="predicted"/>
<feature type="region of interest" description="Disordered" evidence="1">
    <location>
        <begin position="446"/>
        <end position="468"/>
    </location>
</feature>
<dbReference type="AlphaFoldDB" id="A0A5M9IXQ8"/>
<feature type="region of interest" description="Disordered" evidence="1">
    <location>
        <begin position="534"/>
        <end position="556"/>
    </location>
</feature>
<comment type="caution">
    <text evidence="3">The sequence shown here is derived from an EMBL/GenBank/DDBJ whole genome shotgun (WGS) entry which is preliminary data.</text>
</comment>
<feature type="domain" description="Flagellar hook-length control protein-like C-terminal" evidence="2">
    <location>
        <begin position="460"/>
        <end position="541"/>
    </location>
</feature>
<dbReference type="InterPro" id="IPR038610">
    <property type="entry name" value="FliK-like_C_sf"/>
</dbReference>
<sequence length="556" mass="59223">MRFLPLSLQTGGIIHAMPYAKEGNFPETTRAMTGEINLPTLPPAPVAGQSPAPAPGALLKLLEPQIGLIDPGKTVNAEVLALKQGGEAFQLLLKLTLDGGRQTLVQASSPQPLPLGTNVSVSQTPAGNLAISLQQALSANVAALTRIDTSKLPEGTLLQAKVLTTQALPQGTTQPAIYRSLVTVLNNALAGATLTVESPQPLRVGSLLSAVVQNAQTLNFVPLSGLKDQLAVTQQLATQQSRQGSLDVVFTALQNLPKSDSTSADLRAAAERLLAALPDLAQVSNPKVLAQVIQNSGAFLEAKLLAGQNPQVPPLDMKGALLRLVADLVPALPASTNLSAILAANTLAQVLPNFVRSPLNTLGQVSARQIPASFPLPERLMAKLEGEGDLENLLRLAAGAISRLQSHQLSSLEQTGTTADGRLQTTWQLEIPMRTLQDIVPLQVKFQREEPTPDKEQPERKDKKDPKQMLWRVELAFDMEPLGPLQVQAQLTQGKLSSQLWASRPFTASLIESHLGSLRERLVSSGLNVGDLDCHLGTPPRGPKTGLEQRWVDETA</sequence>
<evidence type="ECO:0000313" key="3">
    <source>
        <dbReference type="EMBL" id="KAA8561578.1"/>
    </source>
</evidence>
<dbReference type="Proteomes" id="UP000323425">
    <property type="component" value="Unassembled WGS sequence"/>
</dbReference>
<accession>A0A5M9IXQ8</accession>